<dbReference type="AlphaFoldDB" id="A0A9W8Z3P3"/>
<dbReference type="Gene3D" id="3.10.180.10">
    <property type="entry name" value="2,3-Dihydroxybiphenyl 1,2-Dioxygenase, domain 1"/>
    <property type="match status" value="1"/>
</dbReference>
<proteinExistence type="predicted"/>
<dbReference type="Proteomes" id="UP001140453">
    <property type="component" value="Unassembled WGS sequence"/>
</dbReference>
<protein>
    <recommendedName>
        <fullName evidence="3">VOC domain-containing protein</fullName>
    </recommendedName>
</protein>
<name>A0A9W8Z3P3_9PEZI</name>
<dbReference type="OrthoDB" id="447346at2759"/>
<comment type="caution">
    <text evidence="1">The sequence shown here is derived from an EMBL/GenBank/DDBJ whole genome shotgun (WGS) entry which is preliminary data.</text>
</comment>
<dbReference type="SUPFAM" id="SSF54593">
    <property type="entry name" value="Glyoxalase/Bleomycin resistance protein/Dihydroxybiphenyl dioxygenase"/>
    <property type="match status" value="1"/>
</dbReference>
<dbReference type="EMBL" id="JAPEVB010000001">
    <property type="protein sequence ID" value="KAJ4396042.1"/>
    <property type="molecule type" value="Genomic_DNA"/>
</dbReference>
<reference evidence="1" key="1">
    <citation type="submission" date="2022-10" db="EMBL/GenBank/DDBJ databases">
        <title>Tapping the CABI collections for fungal endophytes: first genome assemblies for Collariella, Neodidymelliopsis, Ascochyta clinopodiicola, Didymella pomorum, Didymosphaeria variabile, Neocosmospora piperis and Neocucurbitaria cava.</title>
        <authorList>
            <person name="Hill R."/>
        </authorList>
    </citation>
    <scope>NUCLEOTIDE SEQUENCE</scope>
    <source>
        <strain evidence="1">IMI 355082</strain>
    </source>
</reference>
<sequence>MDGGPVTIHTFQKRGHGISTLRGAFIQVPEGCLIRACEAESGEMAVLTTFAVESIEETLTKVVEMGGHIHSPKTAIGRGMGHFARFLDCEGNLHGIWAQT</sequence>
<keyword evidence="2" id="KW-1185">Reference proteome</keyword>
<gene>
    <name evidence="1" type="ORF">N0V93_000258</name>
</gene>
<organism evidence="1 2">
    <name type="scientific">Gnomoniopsis smithogilvyi</name>
    <dbReference type="NCBI Taxonomy" id="1191159"/>
    <lineage>
        <taxon>Eukaryota</taxon>
        <taxon>Fungi</taxon>
        <taxon>Dikarya</taxon>
        <taxon>Ascomycota</taxon>
        <taxon>Pezizomycotina</taxon>
        <taxon>Sordariomycetes</taxon>
        <taxon>Sordariomycetidae</taxon>
        <taxon>Diaporthales</taxon>
        <taxon>Gnomoniaceae</taxon>
        <taxon>Gnomoniopsis</taxon>
    </lineage>
</organism>
<evidence type="ECO:0008006" key="3">
    <source>
        <dbReference type="Google" id="ProtNLM"/>
    </source>
</evidence>
<dbReference type="InterPro" id="IPR029068">
    <property type="entry name" value="Glyas_Bleomycin-R_OHBP_Dase"/>
</dbReference>
<accession>A0A9W8Z3P3</accession>
<evidence type="ECO:0000313" key="2">
    <source>
        <dbReference type="Proteomes" id="UP001140453"/>
    </source>
</evidence>
<evidence type="ECO:0000313" key="1">
    <source>
        <dbReference type="EMBL" id="KAJ4396042.1"/>
    </source>
</evidence>